<dbReference type="SMART" id="SM00320">
    <property type="entry name" value="WD40"/>
    <property type="match status" value="5"/>
</dbReference>
<dbReference type="Pfam" id="PF00400">
    <property type="entry name" value="WD40"/>
    <property type="match status" value="4"/>
</dbReference>
<dbReference type="InterPro" id="IPR027417">
    <property type="entry name" value="P-loop_NTPase"/>
</dbReference>
<organism evidence="5 6">
    <name type="scientific">Aspergillus keveii</name>
    <dbReference type="NCBI Taxonomy" id="714993"/>
    <lineage>
        <taxon>Eukaryota</taxon>
        <taxon>Fungi</taxon>
        <taxon>Dikarya</taxon>
        <taxon>Ascomycota</taxon>
        <taxon>Pezizomycotina</taxon>
        <taxon>Eurotiomycetes</taxon>
        <taxon>Eurotiomycetidae</taxon>
        <taxon>Eurotiales</taxon>
        <taxon>Aspergillaceae</taxon>
        <taxon>Aspergillus</taxon>
        <taxon>Aspergillus subgen. Nidulantes</taxon>
    </lineage>
</organism>
<proteinExistence type="predicted"/>
<feature type="repeat" description="WD" evidence="3">
    <location>
        <begin position="1218"/>
        <end position="1259"/>
    </location>
</feature>
<dbReference type="InterPro" id="IPR002110">
    <property type="entry name" value="Ankyrin_rpt"/>
</dbReference>
<accession>A0ABR4FKE1</accession>
<comment type="caution">
    <text evidence="5">The sequence shown here is derived from an EMBL/GenBank/DDBJ whole genome shotgun (WGS) entry which is preliminary data.</text>
</comment>
<evidence type="ECO:0000313" key="5">
    <source>
        <dbReference type="EMBL" id="KAL2783705.1"/>
    </source>
</evidence>
<dbReference type="InterPro" id="IPR056884">
    <property type="entry name" value="NPHP3-like_N"/>
</dbReference>
<dbReference type="SUPFAM" id="SSF52540">
    <property type="entry name" value="P-loop containing nucleoside triphosphate hydrolases"/>
    <property type="match status" value="1"/>
</dbReference>
<dbReference type="Gene3D" id="3.40.50.300">
    <property type="entry name" value="P-loop containing nucleotide triphosphate hydrolases"/>
    <property type="match status" value="1"/>
</dbReference>
<sequence>MSGVKELSYADYTVGWICALPLEMAAAKAMLDETHAPLQQRPGDDNSYTLGEIFGHNIVGQHVIDVSTDSLWTNGWDCGVPSKTNDIRLGDIVVSQPSGSFGGGVVQYDYGKTVHGGEFEHTGTLDKPPQVLLTALSNVQSNEMLGKSRINEFLAEIPVKYPALSRFTYPHGETDLLYQAEYDHPDQSLSCDECKCDRDMVVQRATRPSRDPRLAAKHGMICFEMEAAGLMDHFPCLVIRGICDYADSHKTKQWQAYAAATAAAYAKEILSVISVAVTHSPSRPLVNLSKSNFQMTSIDAECLRGLFLVDPEEDKIGLKRRKGDRAPGTCEWILKTQEIHGWLGDDATSNILWLYGDPGTGKSTTAIALADWIPQRTCFPSNNLAYFFCDSGSEIRRTATAILRGLLYQLVQQQRPLLQFFRAKYEAQKDRLFSSFDAMWSILLAIANDQPTGPKYCIIDALDECDRESQELLLMQLKHTFASKDPTKSKPRLRILISSRPYPEIAGHLRLFKHTDLASYDEVQSDIRCLIDTKLSDLKKAQRYTDNISKQVSEILLKKAQGTFLWVGIACSELSNVRSRDAVKTLQKLPRGLDSLYQKLLDTALDRNKDDCDTITQILSFVAIARRPLSLAQLAGACQSYDDYDEADRLAFIREDIEMCRLMIIIQGDIVRLLHKSVKDFLLRDRESRLIHDLKAHAVLANRCIAHLLSNEAANTVIPDRADGANDTFIWYSIDFWPEHAHSAKTEFIIRDEHREFFALASDHRNTWLELYNHYSGTRPPLGSSLFHIAARWGIPLLIETAISLFQEQLSFGAAQSLHETPRLYNDSDFQPPFEGLTPLGEAARGGHIDVMSLLLDSGHTEMKLGTSVVEAAVTNGECGHDAIKLLLRRWGNDLEITEKALCIAAKNAGCGERIVSAILQHRADITLVTTRVLEEAAANIACGQEVARLLLAHGQIQRPVGLECVAFVIRCLNGKCVRLLLNRAGDEVAVSPDLLMEATRNPDAPQVVSLLLGHGGEQISIIEVVWESVIHGNHQRIETLRLLLAYKGGQLMLTERLAMAVASHHWVVRKELMVAIVKGRYTYTITERAVEVIARWFDAEVMESVLDRRSFHITSSKTIQMAAARNRNKERRESLMALLQGAQTSLIPTIKEIPMDSSQPTTDFRCTVTQTKVLGGHDDEVWESVFSHTGLRLATGSRNGRIIIYDSPDFANLDIIASGHESGVSSLAWNNSDVLLASGSSDGKVFIWDAITYSSIYALDNSRNPVRAIAWMNDDKSFKCLSLDYQNSLSNWSVKGDSLRHWSWPSQNQDFCMNQDGSQLILADTQKKLVFYNVKDDQFDSFLLDSIPISVVASRDFRSLLVNLASGEILLIDIDDRAIIRSFRGQHAGTFVVKSMFLGQDESRIVSGSEDSRIYIWDRDSGALVDILEGHESGCVNSISVNPANPDMFVSTGDDRTCRVWIRHEGTGPAGSSELV</sequence>
<name>A0ABR4FKE1_9EURO</name>
<gene>
    <name evidence="5" type="ORF">BJX66DRAFT_344691</name>
</gene>
<dbReference type="Pfam" id="PF24883">
    <property type="entry name" value="NPHP3_N"/>
    <property type="match status" value="1"/>
</dbReference>
<feature type="repeat" description="WD" evidence="3">
    <location>
        <begin position="1175"/>
        <end position="1207"/>
    </location>
</feature>
<dbReference type="SUPFAM" id="SSF48403">
    <property type="entry name" value="Ankyrin repeat"/>
    <property type="match status" value="1"/>
</dbReference>
<dbReference type="Gene3D" id="1.25.40.20">
    <property type="entry name" value="Ankyrin repeat-containing domain"/>
    <property type="match status" value="1"/>
</dbReference>
<dbReference type="InterPro" id="IPR035994">
    <property type="entry name" value="Nucleoside_phosphorylase_sf"/>
</dbReference>
<dbReference type="InterPro" id="IPR001680">
    <property type="entry name" value="WD40_rpt"/>
</dbReference>
<dbReference type="PROSITE" id="PS50088">
    <property type="entry name" value="ANK_REPEAT"/>
    <property type="match status" value="1"/>
</dbReference>
<dbReference type="Gene3D" id="2.130.10.10">
    <property type="entry name" value="YVTN repeat-like/Quinoprotein amine dehydrogenase"/>
    <property type="match status" value="1"/>
</dbReference>
<dbReference type="EMBL" id="JBFTWV010000216">
    <property type="protein sequence ID" value="KAL2783705.1"/>
    <property type="molecule type" value="Genomic_DNA"/>
</dbReference>
<feature type="domain" description="Nephrocystin 3-like N-terminal" evidence="4">
    <location>
        <begin position="328"/>
        <end position="500"/>
    </location>
</feature>
<dbReference type="InterPro" id="IPR036322">
    <property type="entry name" value="WD40_repeat_dom_sf"/>
</dbReference>
<reference evidence="5 6" key="1">
    <citation type="submission" date="2024-07" db="EMBL/GenBank/DDBJ databases">
        <title>Section-level genome sequencing and comparative genomics of Aspergillus sections Usti and Cavernicolus.</title>
        <authorList>
            <consortium name="Lawrence Berkeley National Laboratory"/>
            <person name="Nybo J.L."/>
            <person name="Vesth T.C."/>
            <person name="Theobald S."/>
            <person name="Frisvad J.C."/>
            <person name="Larsen T.O."/>
            <person name="Kjaerboelling I."/>
            <person name="Rothschild-Mancinelli K."/>
            <person name="Lyhne E.K."/>
            <person name="Kogle M.E."/>
            <person name="Barry K."/>
            <person name="Clum A."/>
            <person name="Na H."/>
            <person name="Ledsgaard L."/>
            <person name="Lin J."/>
            <person name="Lipzen A."/>
            <person name="Kuo A."/>
            <person name="Riley R."/>
            <person name="Mondo S."/>
            <person name="Labutti K."/>
            <person name="Haridas S."/>
            <person name="Pangalinan J."/>
            <person name="Salamov A.A."/>
            <person name="Simmons B.A."/>
            <person name="Magnuson J.K."/>
            <person name="Chen J."/>
            <person name="Drula E."/>
            <person name="Henrissat B."/>
            <person name="Wiebenga A."/>
            <person name="Lubbers R.J."/>
            <person name="Gomes A.C."/>
            <person name="Makela M.R."/>
            <person name="Stajich J."/>
            <person name="Grigoriev I.V."/>
            <person name="Mortensen U.H."/>
            <person name="De Vries R.P."/>
            <person name="Baker S.E."/>
            <person name="Andersen M.R."/>
        </authorList>
    </citation>
    <scope>NUCLEOTIDE SEQUENCE [LARGE SCALE GENOMIC DNA]</scope>
    <source>
        <strain evidence="5 6">CBS 209.92</strain>
    </source>
</reference>
<dbReference type="InterPro" id="IPR015943">
    <property type="entry name" value="WD40/YVTN_repeat-like_dom_sf"/>
</dbReference>
<feature type="repeat" description="ANK" evidence="2">
    <location>
        <begin position="835"/>
        <end position="859"/>
    </location>
</feature>
<evidence type="ECO:0000259" key="4">
    <source>
        <dbReference type="Pfam" id="PF24883"/>
    </source>
</evidence>
<dbReference type="InterPro" id="IPR055530">
    <property type="entry name" value="DUF7104"/>
</dbReference>
<evidence type="ECO:0000313" key="6">
    <source>
        <dbReference type="Proteomes" id="UP001610563"/>
    </source>
</evidence>
<feature type="repeat" description="WD" evidence="3">
    <location>
        <begin position="1394"/>
        <end position="1428"/>
    </location>
</feature>
<dbReference type="InterPro" id="IPR036770">
    <property type="entry name" value="Ankyrin_rpt-contain_sf"/>
</dbReference>
<keyword evidence="1" id="KW-0677">Repeat</keyword>
<keyword evidence="6" id="KW-1185">Reference proteome</keyword>
<evidence type="ECO:0000256" key="1">
    <source>
        <dbReference type="ARBA" id="ARBA00022737"/>
    </source>
</evidence>
<dbReference type="Proteomes" id="UP001610563">
    <property type="component" value="Unassembled WGS sequence"/>
</dbReference>
<dbReference type="PROSITE" id="PS50297">
    <property type="entry name" value="ANK_REP_REGION"/>
    <property type="match status" value="1"/>
</dbReference>
<dbReference type="PANTHER" id="PTHR46082:SF11">
    <property type="entry name" value="AAA+ ATPASE DOMAIN-CONTAINING PROTEIN-RELATED"/>
    <property type="match status" value="1"/>
</dbReference>
<dbReference type="PANTHER" id="PTHR46082">
    <property type="entry name" value="ATP/GTP-BINDING PROTEIN-RELATED"/>
    <property type="match status" value="1"/>
</dbReference>
<dbReference type="PROSITE" id="PS50082">
    <property type="entry name" value="WD_REPEATS_2"/>
    <property type="match status" value="3"/>
</dbReference>
<evidence type="ECO:0000256" key="2">
    <source>
        <dbReference type="PROSITE-ProRule" id="PRU00023"/>
    </source>
</evidence>
<dbReference type="Gene3D" id="3.40.50.1580">
    <property type="entry name" value="Nucleoside phosphorylase domain"/>
    <property type="match status" value="2"/>
</dbReference>
<protein>
    <recommendedName>
        <fullName evidence="4">Nephrocystin 3-like N-terminal domain-containing protein</fullName>
    </recommendedName>
</protein>
<dbReference type="SUPFAM" id="SSF50978">
    <property type="entry name" value="WD40 repeat-like"/>
    <property type="match status" value="1"/>
</dbReference>
<dbReference type="Pfam" id="PF23397">
    <property type="entry name" value="DUF7104"/>
    <property type="match status" value="1"/>
</dbReference>
<dbReference type="InterPro" id="IPR053137">
    <property type="entry name" value="NLR-like"/>
</dbReference>
<evidence type="ECO:0000256" key="3">
    <source>
        <dbReference type="PROSITE-ProRule" id="PRU00221"/>
    </source>
</evidence>
<keyword evidence="2" id="KW-0040">ANK repeat</keyword>
<dbReference type="PROSITE" id="PS50294">
    <property type="entry name" value="WD_REPEATS_REGION"/>
    <property type="match status" value="1"/>
</dbReference>
<keyword evidence="3" id="KW-0853">WD repeat</keyword>
<dbReference type="SUPFAM" id="SSF53167">
    <property type="entry name" value="Purine and uridine phosphorylases"/>
    <property type="match status" value="1"/>
</dbReference>